<dbReference type="AlphaFoldDB" id="A0AAV1L3V8"/>
<reference evidence="3 6" key="1">
    <citation type="submission" date="2023-11" db="EMBL/GenBank/DDBJ databases">
        <authorList>
            <person name="Hedman E."/>
            <person name="Englund M."/>
            <person name="Stromberg M."/>
            <person name="Nyberg Akerstrom W."/>
            <person name="Nylinder S."/>
            <person name="Jareborg N."/>
            <person name="Kallberg Y."/>
            <person name="Kronander E."/>
        </authorList>
    </citation>
    <scope>NUCLEOTIDE SEQUENCE [LARGE SCALE GENOMIC DNA]</scope>
</reference>
<organism evidence="3 6">
    <name type="scientific">Parnassius mnemosyne</name>
    <name type="common">clouded apollo</name>
    <dbReference type="NCBI Taxonomy" id="213953"/>
    <lineage>
        <taxon>Eukaryota</taxon>
        <taxon>Metazoa</taxon>
        <taxon>Ecdysozoa</taxon>
        <taxon>Arthropoda</taxon>
        <taxon>Hexapoda</taxon>
        <taxon>Insecta</taxon>
        <taxon>Pterygota</taxon>
        <taxon>Neoptera</taxon>
        <taxon>Endopterygota</taxon>
        <taxon>Lepidoptera</taxon>
        <taxon>Glossata</taxon>
        <taxon>Ditrysia</taxon>
        <taxon>Papilionoidea</taxon>
        <taxon>Papilionidae</taxon>
        <taxon>Parnassiinae</taxon>
        <taxon>Parnassini</taxon>
        <taxon>Parnassius</taxon>
        <taxon>Driopa</taxon>
    </lineage>
</organism>
<evidence type="ECO:0000313" key="4">
    <source>
        <dbReference type="EMBL" id="CAK1590022.1"/>
    </source>
</evidence>
<protein>
    <recommendedName>
        <fullName evidence="2">HTH psq-type domain-containing protein</fullName>
    </recommendedName>
</protein>
<comment type="subcellular location">
    <subcellularLocation>
        <location evidence="1">Nucleus</location>
    </subcellularLocation>
</comment>
<dbReference type="EMBL" id="CAVLGL010000085">
    <property type="protein sequence ID" value="CAK1590021.1"/>
    <property type="molecule type" value="Genomic_DNA"/>
</dbReference>
<comment type="caution">
    <text evidence="3">The sequence shown here is derived from an EMBL/GenBank/DDBJ whole genome shotgun (WGS) entry which is preliminary data.</text>
</comment>
<dbReference type="Proteomes" id="UP001314205">
    <property type="component" value="Unassembled WGS sequence"/>
</dbReference>
<dbReference type="Gene3D" id="1.10.10.60">
    <property type="entry name" value="Homeodomain-like"/>
    <property type="match status" value="1"/>
</dbReference>
<sequence length="156" mass="18201">MPRNRQKTTAKATWTEEDLQSAKTAIEGGLFKRKAAKQYNIPFTTLRDRLKNKKMRNPRLGRKPIFTQQQETETAEQVKMLGSLYYGLNVTDLSKLVYKYAKPNNIKINFDQNSKTVELDWVHGFKRCNPSVSIRKAETTSLNRIFAFNKEEVTYF</sequence>
<evidence type="ECO:0000259" key="2">
    <source>
        <dbReference type="Pfam" id="PF05225"/>
    </source>
</evidence>
<evidence type="ECO:0000313" key="6">
    <source>
        <dbReference type="Proteomes" id="UP001314205"/>
    </source>
</evidence>
<dbReference type="InterPro" id="IPR009057">
    <property type="entry name" value="Homeodomain-like_sf"/>
</dbReference>
<dbReference type="EMBL" id="CAVLGL010000085">
    <property type="protein sequence ID" value="CAK1590022.1"/>
    <property type="molecule type" value="Genomic_DNA"/>
</dbReference>
<dbReference type="Pfam" id="PF05225">
    <property type="entry name" value="HTH_psq"/>
    <property type="match status" value="1"/>
</dbReference>
<accession>A0AAV1L3V8</accession>
<evidence type="ECO:0000313" key="5">
    <source>
        <dbReference type="EMBL" id="CAK1590023.1"/>
    </source>
</evidence>
<dbReference type="SUPFAM" id="SSF46689">
    <property type="entry name" value="Homeodomain-like"/>
    <property type="match status" value="1"/>
</dbReference>
<dbReference type="GO" id="GO:0005634">
    <property type="term" value="C:nucleus"/>
    <property type="evidence" value="ECO:0007669"/>
    <property type="project" value="UniProtKB-SubCell"/>
</dbReference>
<evidence type="ECO:0000313" key="3">
    <source>
        <dbReference type="EMBL" id="CAK1590021.1"/>
    </source>
</evidence>
<keyword evidence="6" id="KW-1185">Reference proteome</keyword>
<dbReference type="InterPro" id="IPR007889">
    <property type="entry name" value="HTH_Psq"/>
</dbReference>
<gene>
    <name evidence="3" type="ORF">PARMNEM_LOCUS10442</name>
    <name evidence="4" type="ORF">PARMNEM_LOCUS10443</name>
    <name evidence="5" type="ORF">PARMNEM_LOCUS10444</name>
</gene>
<feature type="domain" description="HTH psq-type" evidence="2">
    <location>
        <begin position="15"/>
        <end position="54"/>
    </location>
</feature>
<dbReference type="GO" id="GO:0003677">
    <property type="term" value="F:DNA binding"/>
    <property type="evidence" value="ECO:0007669"/>
    <property type="project" value="InterPro"/>
</dbReference>
<name>A0AAV1L3V8_9NEOP</name>
<evidence type="ECO:0000256" key="1">
    <source>
        <dbReference type="ARBA" id="ARBA00004123"/>
    </source>
</evidence>
<dbReference type="EMBL" id="CAVLGL010000085">
    <property type="protein sequence ID" value="CAK1590023.1"/>
    <property type="molecule type" value="Genomic_DNA"/>
</dbReference>
<proteinExistence type="predicted"/>